<evidence type="ECO:0000313" key="2">
    <source>
        <dbReference type="EMBL" id="SVB75348.1"/>
    </source>
</evidence>
<reference evidence="2" key="1">
    <citation type="submission" date="2018-05" db="EMBL/GenBank/DDBJ databases">
        <authorList>
            <person name="Lanie J.A."/>
            <person name="Ng W.-L."/>
            <person name="Kazmierczak K.M."/>
            <person name="Andrzejewski T.M."/>
            <person name="Davidsen T.M."/>
            <person name="Wayne K.J."/>
            <person name="Tettelin H."/>
            <person name="Glass J.I."/>
            <person name="Rusch D."/>
            <person name="Podicherti R."/>
            <person name="Tsui H.-C.T."/>
            <person name="Winkler M.E."/>
        </authorList>
    </citation>
    <scope>NUCLEOTIDE SEQUENCE</scope>
</reference>
<feature type="region of interest" description="Disordered" evidence="1">
    <location>
        <begin position="48"/>
        <end position="70"/>
    </location>
</feature>
<protein>
    <submittedName>
        <fullName evidence="2">Uncharacterized protein</fullName>
    </submittedName>
</protein>
<accession>A0A382GJQ3</accession>
<gene>
    <name evidence="2" type="ORF">METZ01_LOCUS228202</name>
</gene>
<dbReference type="InterPro" id="IPR003723">
    <property type="entry name" value="Precorrin-6x_reduct"/>
</dbReference>
<proteinExistence type="predicted"/>
<dbReference type="AlphaFoldDB" id="A0A382GJQ3"/>
<dbReference type="UniPathway" id="UPA00148"/>
<dbReference type="Pfam" id="PF02571">
    <property type="entry name" value="CbiJ"/>
    <property type="match status" value="1"/>
</dbReference>
<sequence length="70" mass="7347">VKSVTNVPTLLILGGTSEAYVLAENLVGEGFQDDFRILTSLRGSTRSPRIPAGEQRVGGFGGPQGLADFL</sequence>
<dbReference type="GO" id="GO:0016994">
    <property type="term" value="F:precorrin-6A reductase activity"/>
    <property type="evidence" value="ECO:0007669"/>
    <property type="project" value="InterPro"/>
</dbReference>
<feature type="non-terminal residue" evidence="2">
    <location>
        <position position="1"/>
    </location>
</feature>
<organism evidence="2">
    <name type="scientific">marine metagenome</name>
    <dbReference type="NCBI Taxonomy" id="408172"/>
    <lineage>
        <taxon>unclassified sequences</taxon>
        <taxon>metagenomes</taxon>
        <taxon>ecological metagenomes</taxon>
    </lineage>
</organism>
<name>A0A382GJQ3_9ZZZZ</name>
<feature type="non-terminal residue" evidence="2">
    <location>
        <position position="70"/>
    </location>
</feature>
<dbReference type="PROSITE" id="PS51014">
    <property type="entry name" value="COBK_CBIJ"/>
    <property type="match status" value="1"/>
</dbReference>
<dbReference type="GO" id="GO:0009236">
    <property type="term" value="P:cobalamin biosynthetic process"/>
    <property type="evidence" value="ECO:0007669"/>
    <property type="project" value="UniProtKB-UniPathway"/>
</dbReference>
<evidence type="ECO:0000256" key="1">
    <source>
        <dbReference type="SAM" id="MobiDB-lite"/>
    </source>
</evidence>
<dbReference type="EMBL" id="UINC01055917">
    <property type="protein sequence ID" value="SVB75348.1"/>
    <property type="molecule type" value="Genomic_DNA"/>
</dbReference>